<evidence type="ECO:0000313" key="8">
    <source>
        <dbReference type="EMBL" id="MBV7390844.1"/>
    </source>
</evidence>
<keyword evidence="4 6" id="KW-0862">Zinc</keyword>
<keyword evidence="3 6" id="KW-0378">Hydrolase</keyword>
<comment type="similarity">
    <text evidence="6">Belongs to the peptidase M3 family.</text>
</comment>
<evidence type="ECO:0000256" key="3">
    <source>
        <dbReference type="ARBA" id="ARBA00022801"/>
    </source>
</evidence>
<evidence type="ECO:0000256" key="6">
    <source>
        <dbReference type="RuleBase" id="RU003435"/>
    </source>
</evidence>
<accession>A0ABS6TD31</accession>
<dbReference type="Pfam" id="PF01432">
    <property type="entry name" value="Peptidase_M3"/>
    <property type="match status" value="2"/>
</dbReference>
<reference evidence="8 9" key="1">
    <citation type="submission" date="2021-06" db="EMBL/GenBank/DDBJ databases">
        <title>Enterococcus alishanensis sp. nov., a novel lactic acid bacterium isolated from fresh coffee beans.</title>
        <authorList>
            <person name="Chen Y.-S."/>
        </authorList>
    </citation>
    <scope>NUCLEOTIDE SEQUENCE [LARGE SCALE GENOMIC DNA]</scope>
    <source>
        <strain evidence="8 9">ALS3</strain>
    </source>
</reference>
<proteinExistence type="inferred from homology"/>
<evidence type="ECO:0000256" key="2">
    <source>
        <dbReference type="ARBA" id="ARBA00022723"/>
    </source>
</evidence>
<organism evidence="8 9">
    <name type="scientific">Enterococcus alishanensis</name>
    <dbReference type="NCBI Taxonomy" id="1303817"/>
    <lineage>
        <taxon>Bacteria</taxon>
        <taxon>Bacillati</taxon>
        <taxon>Bacillota</taxon>
        <taxon>Bacilli</taxon>
        <taxon>Lactobacillales</taxon>
        <taxon>Enterococcaceae</taxon>
        <taxon>Enterococcus</taxon>
    </lineage>
</organism>
<gene>
    <name evidence="8" type="ORF">KUA55_09140</name>
</gene>
<evidence type="ECO:0000256" key="1">
    <source>
        <dbReference type="ARBA" id="ARBA00022670"/>
    </source>
</evidence>
<keyword evidence="5 6" id="KW-0482">Metalloprotease</keyword>
<dbReference type="NCBIfam" id="TIGR02289">
    <property type="entry name" value="M3_not_pepF"/>
    <property type="match status" value="1"/>
</dbReference>
<keyword evidence="2 6" id="KW-0479">Metal-binding</keyword>
<feature type="domain" description="Peptidase M3A/M3B catalytic" evidence="7">
    <location>
        <begin position="165"/>
        <end position="268"/>
    </location>
</feature>
<dbReference type="InterPro" id="IPR001567">
    <property type="entry name" value="Pept_M3A_M3B_dom"/>
</dbReference>
<evidence type="ECO:0000256" key="5">
    <source>
        <dbReference type="ARBA" id="ARBA00023049"/>
    </source>
</evidence>
<dbReference type="Proteomes" id="UP000774130">
    <property type="component" value="Unassembled WGS sequence"/>
</dbReference>
<evidence type="ECO:0000259" key="7">
    <source>
        <dbReference type="Pfam" id="PF01432"/>
    </source>
</evidence>
<sequence length="565" mass="66286">MSFTFTYQRPDFTAYQASFSKQLDKFKHASEYIAAKNALKQLNHLRKNVTTMAKVAYIRHSIDTKDVFYLEENTYWDQQQPHVDQLHGHFFSALLTSPFLSDLKKEFPETLFLLAEDQKRLTGSKIVNLKQQENERISDYTQLIASAEIDFNGKICNLSDISAYFSDPDTAIRESAQTAYWQFFTENEEKFDQIFSELVNLRHQIAMKLGFDSYVTYGDIAMNRWGYTREDLKKFRQFILEKVVPLTTQLYQRQQTRLGVDTLYHYDLPLIFPEGNPKPQGNQSELIKKATEMYQGLSPETGAFFQKMKQQDLLDLASRSGKQSGGYCEFIDAIEMPFIFANFNGTSDDVDVLTHETGHAFQSYHSAWIEEPELVFPTSEAAEIHSMSMEFLTWPFMEKFFKEDQLKYRFAHLSSALQFLPYGALVDHFQEEVYEHPIWTAEERKVCWRKLEKQYCPEKNYHFSEGLDRGIYWYRQGHIFEVPFYYIDYTLAQVCAFQFWQRKIIEKDPKTWEDYLSICHVGGTQTFTEILQTGHLNSPFDEVAINQVIETVSTYLENISETDLK</sequence>
<evidence type="ECO:0000313" key="9">
    <source>
        <dbReference type="Proteomes" id="UP000774130"/>
    </source>
</evidence>
<comment type="caution">
    <text evidence="8">The sequence shown here is derived from an EMBL/GenBank/DDBJ whole genome shotgun (WGS) entry which is preliminary data.</text>
</comment>
<comment type="cofactor">
    <cofactor evidence="6">
        <name>Zn(2+)</name>
        <dbReference type="ChEBI" id="CHEBI:29105"/>
    </cofactor>
    <text evidence="6">Binds 1 zinc ion.</text>
</comment>
<dbReference type="RefSeq" id="WP_218325894.1">
    <property type="nucleotide sequence ID" value="NZ_JAHUZB010000003.1"/>
</dbReference>
<dbReference type="CDD" id="cd09606">
    <property type="entry name" value="M3B_PepF"/>
    <property type="match status" value="1"/>
</dbReference>
<dbReference type="EMBL" id="JAHUZB010000003">
    <property type="protein sequence ID" value="MBV7390844.1"/>
    <property type="molecule type" value="Genomic_DNA"/>
</dbReference>
<evidence type="ECO:0000256" key="4">
    <source>
        <dbReference type="ARBA" id="ARBA00022833"/>
    </source>
</evidence>
<keyword evidence="1 6" id="KW-0645">Protease</keyword>
<dbReference type="InterPro" id="IPR011976">
    <property type="entry name" value="Pept_M3B_oligopep-rel"/>
</dbReference>
<name>A0ABS6TD31_9ENTE</name>
<protein>
    <submittedName>
        <fullName evidence="8">M3 family oligoendopeptidase</fullName>
    </submittedName>
</protein>
<feature type="domain" description="Peptidase M3A/M3B catalytic" evidence="7">
    <location>
        <begin position="310"/>
        <end position="538"/>
    </location>
</feature>
<keyword evidence="9" id="KW-1185">Reference proteome</keyword>